<dbReference type="Proteomes" id="UP000076825">
    <property type="component" value="Chromosome 1"/>
</dbReference>
<dbReference type="PATRIC" id="fig|123899.6.peg.406"/>
<evidence type="ECO:0000313" key="10">
    <source>
        <dbReference type="Proteomes" id="UP000076825"/>
    </source>
</evidence>
<evidence type="ECO:0000256" key="6">
    <source>
        <dbReference type="ARBA" id="ARBA00023136"/>
    </source>
</evidence>
<keyword evidence="10" id="KW-1185">Reference proteome</keyword>
<evidence type="ECO:0000256" key="4">
    <source>
        <dbReference type="ARBA" id="ARBA00022692"/>
    </source>
</evidence>
<evidence type="ECO:0000256" key="3">
    <source>
        <dbReference type="ARBA" id="ARBA00022475"/>
    </source>
</evidence>
<dbReference type="EMBL" id="LT546645">
    <property type="protein sequence ID" value="SAI66773.1"/>
    <property type="molecule type" value="Genomic_DNA"/>
</dbReference>
<organism evidence="9 10">
    <name type="scientific">Bordetella trematum</name>
    <dbReference type="NCBI Taxonomy" id="123899"/>
    <lineage>
        <taxon>Bacteria</taxon>
        <taxon>Pseudomonadati</taxon>
        <taxon>Pseudomonadota</taxon>
        <taxon>Betaproteobacteria</taxon>
        <taxon>Burkholderiales</taxon>
        <taxon>Alcaligenaceae</taxon>
        <taxon>Bordetella</taxon>
    </lineage>
</organism>
<keyword evidence="5 7" id="KW-1133">Transmembrane helix</keyword>
<feature type="transmembrane region" description="Helical" evidence="7">
    <location>
        <begin position="46"/>
        <end position="73"/>
    </location>
</feature>
<gene>
    <name evidence="9" type="primary">dedA_1</name>
    <name evidence="9" type="ORF">SAMEA3906487_00423</name>
</gene>
<name>A0A157QX45_9BORD</name>
<dbReference type="PANTHER" id="PTHR30353">
    <property type="entry name" value="INNER MEMBRANE PROTEIN DEDA-RELATED"/>
    <property type="match status" value="1"/>
</dbReference>
<dbReference type="GeneID" id="56588166"/>
<keyword evidence="3 7" id="KW-1003">Cell membrane</keyword>
<dbReference type="OrthoDB" id="9813426at2"/>
<dbReference type="GO" id="GO:0005886">
    <property type="term" value="C:plasma membrane"/>
    <property type="evidence" value="ECO:0007669"/>
    <property type="project" value="UniProtKB-SubCell"/>
</dbReference>
<feature type="transmembrane region" description="Helical" evidence="7">
    <location>
        <begin position="146"/>
        <end position="167"/>
    </location>
</feature>
<sequence>MILHIDQTFGVWIEQYGVWVYLVLFLIVFAETGLVVMPFLPGDSLLFIAGAFGASGAIDPVLLAGLLVVAAVSGNTVNYLIGRALGPRVFTMNVRFLDRGALLKTSLFYEKHGGKTIVMSRFIPVVRTFAPFVAGVARMAQGRFQFFNISGALLWVVSLIAAGYFFGNIPIVKDHLNTIVLLGLAAAIVPLVLAGGLRMVRRRRRGMSRSSDTASPANRED</sequence>
<dbReference type="KEGG" id="btrm:SAMEA390648700423"/>
<dbReference type="RefSeq" id="WP_052125822.1">
    <property type="nucleotide sequence ID" value="NZ_CP016340.1"/>
</dbReference>
<dbReference type="STRING" id="123899.SAMEA3906487_00423"/>
<evidence type="ECO:0000259" key="8">
    <source>
        <dbReference type="Pfam" id="PF09335"/>
    </source>
</evidence>
<accession>A0A157QX45</accession>
<feature type="transmembrane region" description="Helical" evidence="7">
    <location>
        <begin position="179"/>
        <end position="200"/>
    </location>
</feature>
<evidence type="ECO:0000256" key="1">
    <source>
        <dbReference type="ARBA" id="ARBA00004651"/>
    </source>
</evidence>
<proteinExistence type="inferred from homology"/>
<evidence type="ECO:0000256" key="5">
    <source>
        <dbReference type="ARBA" id="ARBA00022989"/>
    </source>
</evidence>
<dbReference type="InterPro" id="IPR032818">
    <property type="entry name" value="DedA-like"/>
</dbReference>
<dbReference type="AlphaFoldDB" id="A0A157QX45"/>
<keyword evidence="4 7" id="KW-0812">Transmembrane</keyword>
<dbReference type="Pfam" id="PF09335">
    <property type="entry name" value="VTT_dom"/>
    <property type="match status" value="1"/>
</dbReference>
<evidence type="ECO:0000256" key="2">
    <source>
        <dbReference type="ARBA" id="ARBA00010792"/>
    </source>
</evidence>
<evidence type="ECO:0000313" key="9">
    <source>
        <dbReference type="EMBL" id="SAI66773.1"/>
    </source>
</evidence>
<dbReference type="eggNOG" id="COG0586">
    <property type="taxonomic scope" value="Bacteria"/>
</dbReference>
<feature type="transmembrane region" description="Helical" evidence="7">
    <location>
        <begin position="18"/>
        <end position="40"/>
    </location>
</feature>
<reference evidence="9 10" key="1">
    <citation type="submission" date="2016-04" db="EMBL/GenBank/DDBJ databases">
        <authorList>
            <consortium name="Pathogen Informatics"/>
        </authorList>
    </citation>
    <scope>NUCLEOTIDE SEQUENCE [LARGE SCALE GENOMIC DNA]</scope>
    <source>
        <strain evidence="9 10">H044680328</strain>
    </source>
</reference>
<dbReference type="InterPro" id="IPR032816">
    <property type="entry name" value="VTT_dom"/>
</dbReference>
<comment type="subcellular location">
    <subcellularLocation>
        <location evidence="1 7">Cell membrane</location>
        <topology evidence="1 7">Multi-pass membrane protein</topology>
    </subcellularLocation>
</comment>
<evidence type="ECO:0000256" key="7">
    <source>
        <dbReference type="RuleBase" id="RU367016"/>
    </source>
</evidence>
<keyword evidence="6 7" id="KW-0472">Membrane</keyword>
<comment type="similarity">
    <text evidence="2 7">Belongs to the DedA family.</text>
</comment>
<protein>
    <submittedName>
        <fullName evidence="9">Membrane protein</fullName>
    </submittedName>
</protein>
<feature type="domain" description="VTT" evidence="8">
    <location>
        <begin position="40"/>
        <end position="164"/>
    </location>
</feature>
<dbReference type="PANTHER" id="PTHR30353:SF0">
    <property type="entry name" value="TRANSMEMBRANE PROTEIN"/>
    <property type="match status" value="1"/>
</dbReference>